<proteinExistence type="predicted"/>
<reference evidence="1 2" key="1">
    <citation type="journal article" date="2020" name="Cell">
        <title>Large-Scale Comparative Analyses of Tick Genomes Elucidate Their Genetic Diversity and Vector Capacities.</title>
        <authorList>
            <consortium name="Tick Genome and Microbiome Consortium (TIGMIC)"/>
            <person name="Jia N."/>
            <person name="Wang J."/>
            <person name="Shi W."/>
            <person name="Du L."/>
            <person name="Sun Y."/>
            <person name="Zhan W."/>
            <person name="Jiang J.F."/>
            <person name="Wang Q."/>
            <person name="Zhang B."/>
            <person name="Ji P."/>
            <person name="Bell-Sakyi L."/>
            <person name="Cui X.M."/>
            <person name="Yuan T.T."/>
            <person name="Jiang B.G."/>
            <person name="Yang W.F."/>
            <person name="Lam T.T."/>
            <person name="Chang Q.C."/>
            <person name="Ding S.J."/>
            <person name="Wang X.J."/>
            <person name="Zhu J.G."/>
            <person name="Ruan X.D."/>
            <person name="Zhao L."/>
            <person name="Wei J.T."/>
            <person name="Ye R.Z."/>
            <person name="Que T.C."/>
            <person name="Du C.H."/>
            <person name="Zhou Y.H."/>
            <person name="Cheng J.X."/>
            <person name="Dai P.F."/>
            <person name="Guo W.B."/>
            <person name="Han X.H."/>
            <person name="Huang E.J."/>
            <person name="Li L.F."/>
            <person name="Wei W."/>
            <person name="Gao Y.C."/>
            <person name="Liu J.Z."/>
            <person name="Shao H.Z."/>
            <person name="Wang X."/>
            <person name="Wang C.C."/>
            <person name="Yang T.C."/>
            <person name="Huo Q.B."/>
            <person name="Li W."/>
            <person name="Chen H.Y."/>
            <person name="Chen S.E."/>
            <person name="Zhou L.G."/>
            <person name="Ni X.B."/>
            <person name="Tian J.H."/>
            <person name="Sheng Y."/>
            <person name="Liu T."/>
            <person name="Pan Y.S."/>
            <person name="Xia L.Y."/>
            <person name="Li J."/>
            <person name="Zhao F."/>
            <person name="Cao W.C."/>
        </authorList>
    </citation>
    <scope>NUCLEOTIDE SEQUENCE [LARGE SCALE GENOMIC DNA]</scope>
    <source>
        <strain evidence="1">HaeL-2018</strain>
    </source>
</reference>
<dbReference type="VEuPathDB" id="VectorBase:HLOH_049599"/>
<sequence>MASHGENERYRRFTEGARSLPPYFQFGCVFSAVSDCDSVTTSLCLVPQCLETFTSRNYALQAYENTMEDAVDGGAEIACHHNRAMGRKRKLPADYAKEYPDFEATSSNDLVVCKFCRVQVSTANEKGALRIAEHHGSNRHIQLKKPRLETRE</sequence>
<evidence type="ECO:0000313" key="1">
    <source>
        <dbReference type="EMBL" id="KAH9360733.1"/>
    </source>
</evidence>
<protein>
    <submittedName>
        <fullName evidence="1">Uncharacterized protein</fullName>
    </submittedName>
</protein>
<keyword evidence="2" id="KW-1185">Reference proteome</keyword>
<organism evidence="1 2">
    <name type="scientific">Haemaphysalis longicornis</name>
    <name type="common">Bush tick</name>
    <dbReference type="NCBI Taxonomy" id="44386"/>
    <lineage>
        <taxon>Eukaryota</taxon>
        <taxon>Metazoa</taxon>
        <taxon>Ecdysozoa</taxon>
        <taxon>Arthropoda</taxon>
        <taxon>Chelicerata</taxon>
        <taxon>Arachnida</taxon>
        <taxon>Acari</taxon>
        <taxon>Parasitiformes</taxon>
        <taxon>Ixodida</taxon>
        <taxon>Ixodoidea</taxon>
        <taxon>Ixodidae</taxon>
        <taxon>Haemaphysalinae</taxon>
        <taxon>Haemaphysalis</taxon>
    </lineage>
</organism>
<gene>
    <name evidence="1" type="ORF">HPB48_020212</name>
</gene>
<dbReference type="AlphaFoldDB" id="A0A9J6FCR4"/>
<comment type="caution">
    <text evidence="1">The sequence shown here is derived from an EMBL/GenBank/DDBJ whole genome shotgun (WGS) entry which is preliminary data.</text>
</comment>
<dbReference type="Proteomes" id="UP000821853">
    <property type="component" value="Chromosome 1"/>
</dbReference>
<evidence type="ECO:0000313" key="2">
    <source>
        <dbReference type="Proteomes" id="UP000821853"/>
    </source>
</evidence>
<dbReference type="EMBL" id="JABSTR010000001">
    <property type="protein sequence ID" value="KAH9360733.1"/>
    <property type="molecule type" value="Genomic_DNA"/>
</dbReference>
<accession>A0A9J6FCR4</accession>
<name>A0A9J6FCR4_HAELO</name>